<accession>A0A1N6G731</accession>
<dbReference type="AlphaFoldDB" id="A0A1N6G731"/>
<keyword evidence="1" id="KW-1133">Transmembrane helix</keyword>
<feature type="transmembrane region" description="Helical" evidence="1">
    <location>
        <begin position="17"/>
        <end position="39"/>
    </location>
</feature>
<protein>
    <submittedName>
        <fullName evidence="2">Uncharacterized protein</fullName>
    </submittedName>
</protein>
<dbReference type="EMBL" id="FSRK01000001">
    <property type="protein sequence ID" value="SIO03294.1"/>
    <property type="molecule type" value="Genomic_DNA"/>
</dbReference>
<sequence length="126" mass="14736">MKIKYNEGLELRKQDKIIILIFFLFIFGLIGILGAFGYFDNAKREQVLKEEYSGKVIDLFHDKNDHSSYKAKLTNGKIIYVYFPLEKKFATLNLNDSIIKQKNSVYILVFKNGKFERIINTLTSKD</sequence>
<name>A0A1N6G731_9FLAO</name>
<gene>
    <name evidence="2" type="ORF">SAMN05444409_1687</name>
</gene>
<dbReference type="Proteomes" id="UP000185207">
    <property type="component" value="Unassembled WGS sequence"/>
</dbReference>
<dbReference type="OrthoDB" id="9839820at2"/>
<dbReference type="STRING" id="1416779.SAMN05444409_1687"/>
<dbReference type="RefSeq" id="WP_074234619.1">
    <property type="nucleotide sequence ID" value="NZ_FSRK01000001.1"/>
</dbReference>
<evidence type="ECO:0000313" key="3">
    <source>
        <dbReference type="Proteomes" id="UP000185207"/>
    </source>
</evidence>
<reference evidence="3" key="1">
    <citation type="submission" date="2016-11" db="EMBL/GenBank/DDBJ databases">
        <authorList>
            <person name="Varghese N."/>
            <person name="Submissions S."/>
        </authorList>
    </citation>
    <scope>NUCLEOTIDE SEQUENCE [LARGE SCALE GENOMIC DNA]</scope>
    <source>
        <strain evidence="3">DSM 27623</strain>
    </source>
</reference>
<keyword evidence="3" id="KW-1185">Reference proteome</keyword>
<proteinExistence type="predicted"/>
<organism evidence="2 3">
    <name type="scientific">Epilithonimonas zeae</name>
    <dbReference type="NCBI Taxonomy" id="1416779"/>
    <lineage>
        <taxon>Bacteria</taxon>
        <taxon>Pseudomonadati</taxon>
        <taxon>Bacteroidota</taxon>
        <taxon>Flavobacteriia</taxon>
        <taxon>Flavobacteriales</taxon>
        <taxon>Weeksellaceae</taxon>
        <taxon>Chryseobacterium group</taxon>
        <taxon>Epilithonimonas</taxon>
    </lineage>
</organism>
<evidence type="ECO:0000256" key="1">
    <source>
        <dbReference type="SAM" id="Phobius"/>
    </source>
</evidence>
<evidence type="ECO:0000313" key="2">
    <source>
        <dbReference type="EMBL" id="SIO03294.1"/>
    </source>
</evidence>
<keyword evidence="1" id="KW-0472">Membrane</keyword>
<keyword evidence="1" id="KW-0812">Transmembrane</keyword>